<dbReference type="Pfam" id="PF00908">
    <property type="entry name" value="dTDP_sugar_isom"/>
    <property type="match status" value="1"/>
</dbReference>
<dbReference type="GO" id="GO:0008830">
    <property type="term" value="F:dTDP-4-dehydrorhamnose 3,5-epimerase activity"/>
    <property type="evidence" value="ECO:0007669"/>
    <property type="project" value="UniProtKB-EC"/>
</dbReference>
<evidence type="ECO:0000313" key="1">
    <source>
        <dbReference type="EMBL" id="CBH74467.1"/>
    </source>
</evidence>
<reference evidence="1" key="1">
    <citation type="submission" date="2009-10" db="EMBL/GenBank/DDBJ databases">
        <title>Diversity of trophic interactions inside an arsenic-rich microbial ecosystem.</title>
        <authorList>
            <person name="Bertin P.N."/>
            <person name="Heinrich-Salmeron A."/>
            <person name="Pelletier E."/>
            <person name="Goulhen-Chollet F."/>
            <person name="Arsene-Ploetze F."/>
            <person name="Gallien S."/>
            <person name="Calteau A."/>
            <person name="Vallenet D."/>
            <person name="Casiot C."/>
            <person name="Chane-Woon-Ming B."/>
            <person name="Giloteaux L."/>
            <person name="Barakat M."/>
            <person name="Bonnefoy V."/>
            <person name="Bruneel O."/>
            <person name="Chandler M."/>
            <person name="Cleiss J."/>
            <person name="Duran R."/>
            <person name="Elbaz-Poulichet F."/>
            <person name="Fonknechten N."/>
            <person name="Lauga B."/>
            <person name="Mornico D."/>
            <person name="Ortet P."/>
            <person name="Schaeffer C."/>
            <person name="Siguier P."/>
            <person name="Alexander Thil Smith A."/>
            <person name="Van Dorsselaer A."/>
            <person name="Weissenbach J."/>
            <person name="Medigue C."/>
            <person name="Le Paslier D."/>
        </authorList>
    </citation>
    <scope>NUCLEOTIDE SEQUENCE</scope>
</reference>
<dbReference type="CDD" id="cd00438">
    <property type="entry name" value="cupin_RmlC"/>
    <property type="match status" value="1"/>
</dbReference>
<keyword evidence="1" id="KW-0413">Isomerase</keyword>
<dbReference type="EMBL" id="CABL01000001">
    <property type="protein sequence ID" value="CBH74467.1"/>
    <property type="molecule type" value="Genomic_DNA"/>
</dbReference>
<dbReference type="InterPro" id="IPR000888">
    <property type="entry name" value="RmlC-like"/>
</dbReference>
<dbReference type="GO" id="GO:0005829">
    <property type="term" value="C:cytosol"/>
    <property type="evidence" value="ECO:0007669"/>
    <property type="project" value="TreeGrafter"/>
</dbReference>
<dbReference type="NCBIfam" id="TIGR01221">
    <property type="entry name" value="rmlC"/>
    <property type="match status" value="1"/>
</dbReference>
<organism evidence="1">
    <name type="scientific">mine drainage metagenome</name>
    <dbReference type="NCBI Taxonomy" id="410659"/>
    <lineage>
        <taxon>unclassified sequences</taxon>
        <taxon>metagenomes</taxon>
        <taxon>ecological metagenomes</taxon>
    </lineage>
</organism>
<gene>
    <name evidence="1" type="primary">rfbC</name>
    <name evidence="1" type="ORF">CARN1_2354</name>
</gene>
<dbReference type="GO" id="GO:0000271">
    <property type="term" value="P:polysaccharide biosynthetic process"/>
    <property type="evidence" value="ECO:0007669"/>
    <property type="project" value="TreeGrafter"/>
</dbReference>
<dbReference type="InterPro" id="IPR011051">
    <property type="entry name" value="RmlC_Cupin_sf"/>
</dbReference>
<dbReference type="InterPro" id="IPR014710">
    <property type="entry name" value="RmlC-like_jellyroll"/>
</dbReference>
<accession>E6PDB5</accession>
<dbReference type="SUPFAM" id="SSF51182">
    <property type="entry name" value="RmlC-like cupins"/>
    <property type="match status" value="1"/>
</dbReference>
<dbReference type="EC" id="5.1.3.13" evidence="1"/>
<proteinExistence type="predicted"/>
<dbReference type="AlphaFoldDB" id="E6PDB5"/>
<comment type="caution">
    <text evidence="1">The sequence shown here is derived from an EMBL/GenBank/DDBJ whole genome shotgun (WGS) entry which is preliminary data.</text>
</comment>
<dbReference type="PANTHER" id="PTHR21047">
    <property type="entry name" value="DTDP-6-DEOXY-D-GLUCOSE-3,5 EPIMERASE"/>
    <property type="match status" value="1"/>
</dbReference>
<dbReference type="PANTHER" id="PTHR21047:SF2">
    <property type="entry name" value="THYMIDINE DIPHOSPHO-4-KETO-RHAMNOSE 3,5-EPIMERASE"/>
    <property type="match status" value="1"/>
</dbReference>
<protein>
    <submittedName>
        <fullName evidence="1">dTDP-4-dehydrorhamnose 3,5-epimerase (DTDP-4-keto-6-deoxyglucose 3,5-epimerase) (DTDP-L-rhamnose synthetase)</fullName>
        <ecNumber evidence="1">5.1.3.13</ecNumber>
    </submittedName>
</protein>
<dbReference type="Gene3D" id="2.60.120.10">
    <property type="entry name" value="Jelly Rolls"/>
    <property type="match status" value="1"/>
</dbReference>
<sequence length="173" mass="18921">MDVETLPIPGALLLRPRIFADERGSFRESFSVERYARAGITERFVQENVSLSRYGVLRGLHGDPRMSKIVQVLAGEAYDVLVDARPGSGTFGQWYGCDLRADEGTQLYIPAGCLHGFLSLAEGTVLHYLQSALYDPSTEFGVAWNDPTIGIAWPLATPPILSAKDAANPPLLR</sequence>
<name>E6PDB5_9ZZZZ</name>